<evidence type="ECO:0000313" key="2">
    <source>
        <dbReference type="EMBL" id="EAQ79366.1"/>
    </source>
</evidence>
<dbReference type="Proteomes" id="UP000004358">
    <property type="component" value="Unassembled WGS sequence"/>
</dbReference>
<gene>
    <name evidence="2" type="ORF">DSM3645_02783</name>
</gene>
<dbReference type="STRING" id="314230.DSM3645_02783"/>
<evidence type="ECO:0000313" key="3">
    <source>
        <dbReference type="Proteomes" id="UP000004358"/>
    </source>
</evidence>
<feature type="region of interest" description="Disordered" evidence="1">
    <location>
        <begin position="1"/>
        <end position="20"/>
    </location>
</feature>
<feature type="compositionally biased region" description="Polar residues" evidence="1">
    <location>
        <begin position="7"/>
        <end position="20"/>
    </location>
</feature>
<accession>A3ZVM0</accession>
<dbReference type="EMBL" id="AANZ01000014">
    <property type="protein sequence ID" value="EAQ79366.1"/>
    <property type="molecule type" value="Genomic_DNA"/>
</dbReference>
<protein>
    <submittedName>
        <fullName evidence="2">Uncharacterized protein</fullName>
    </submittedName>
</protein>
<proteinExistence type="predicted"/>
<evidence type="ECO:0000256" key="1">
    <source>
        <dbReference type="SAM" id="MobiDB-lite"/>
    </source>
</evidence>
<dbReference type="HOGENOM" id="CLU_3428996_0_0_0"/>
<sequence length="20" mass="2189">MGPRSNPEFQPTANTTNRNG</sequence>
<reference evidence="2 3" key="1">
    <citation type="submission" date="2006-02" db="EMBL/GenBank/DDBJ databases">
        <authorList>
            <person name="Amann R."/>
            <person name="Ferriera S."/>
            <person name="Johnson J."/>
            <person name="Kravitz S."/>
            <person name="Halpern A."/>
            <person name="Remington K."/>
            <person name="Beeson K."/>
            <person name="Tran B."/>
            <person name="Rogers Y.-H."/>
            <person name="Friedman R."/>
            <person name="Venter J.C."/>
        </authorList>
    </citation>
    <scope>NUCLEOTIDE SEQUENCE [LARGE SCALE GENOMIC DNA]</scope>
    <source>
        <strain evidence="2 3">DSM 3645</strain>
    </source>
</reference>
<comment type="caution">
    <text evidence="2">The sequence shown here is derived from an EMBL/GenBank/DDBJ whole genome shotgun (WGS) entry which is preliminary data.</text>
</comment>
<dbReference type="AlphaFoldDB" id="A3ZVM0"/>
<organism evidence="2 3">
    <name type="scientific">Blastopirellula marina DSM 3645</name>
    <dbReference type="NCBI Taxonomy" id="314230"/>
    <lineage>
        <taxon>Bacteria</taxon>
        <taxon>Pseudomonadati</taxon>
        <taxon>Planctomycetota</taxon>
        <taxon>Planctomycetia</taxon>
        <taxon>Pirellulales</taxon>
        <taxon>Pirellulaceae</taxon>
        <taxon>Blastopirellula</taxon>
    </lineage>
</organism>
<name>A3ZVM0_9BACT</name>